<protein>
    <submittedName>
        <fullName evidence="1">Uncharacterized protein</fullName>
    </submittedName>
</protein>
<dbReference type="EMBL" id="JABBWE010000070">
    <property type="protein sequence ID" value="KAG1788234.1"/>
    <property type="molecule type" value="Genomic_DNA"/>
</dbReference>
<comment type="caution">
    <text evidence="1">The sequence shown here is derived from an EMBL/GenBank/DDBJ whole genome shotgun (WGS) entry which is preliminary data.</text>
</comment>
<organism evidence="1 2">
    <name type="scientific">Suillus plorans</name>
    <dbReference type="NCBI Taxonomy" id="116603"/>
    <lineage>
        <taxon>Eukaryota</taxon>
        <taxon>Fungi</taxon>
        <taxon>Dikarya</taxon>
        <taxon>Basidiomycota</taxon>
        <taxon>Agaricomycotina</taxon>
        <taxon>Agaricomycetes</taxon>
        <taxon>Agaricomycetidae</taxon>
        <taxon>Boletales</taxon>
        <taxon>Suillineae</taxon>
        <taxon>Suillaceae</taxon>
        <taxon>Suillus</taxon>
    </lineage>
</organism>
<name>A0A9P7DCW8_9AGAM</name>
<dbReference type="AlphaFoldDB" id="A0A9P7DCW8"/>
<dbReference type="Proteomes" id="UP000719766">
    <property type="component" value="Unassembled WGS sequence"/>
</dbReference>
<sequence>MDLWSRTQCDTIVVDGATIHGFSDLPAELALIIFKYAAQPDFTQPNTWFTKNSYSSALKISLVSKIVRRTVLPELLHTVLLPEVHHVAAFIQALRMQKTYVDQQQYDLSLDYTSHVHRMWFGYFRGPLSNPQPTFISSSIPSATKPDSESDVSLLAPVILAVPSLAIECASLHVLSDCLKYACNSDVDLNIDHKDSPLPWSTKSLTLSGNVTSRWWPFIGSIHGYTFLTSIQHLTLLAPSPYEVPSWMARAPFKQLQTFSMLISHGKPPVAECAPACSATTTRVELVTFPASLLPDHWTFKEIRAYIENGVGTMPSVPLPVPRSGNLCTVCLDCQSIWASGCEGPGRMVRVPD</sequence>
<evidence type="ECO:0000313" key="2">
    <source>
        <dbReference type="Proteomes" id="UP000719766"/>
    </source>
</evidence>
<evidence type="ECO:0000313" key="1">
    <source>
        <dbReference type="EMBL" id="KAG1788234.1"/>
    </source>
</evidence>
<reference evidence="1" key="1">
    <citation type="journal article" date="2020" name="New Phytol.">
        <title>Comparative genomics reveals dynamic genome evolution in host specialist ectomycorrhizal fungi.</title>
        <authorList>
            <person name="Lofgren L.A."/>
            <person name="Nguyen N.H."/>
            <person name="Vilgalys R."/>
            <person name="Ruytinx J."/>
            <person name="Liao H.L."/>
            <person name="Branco S."/>
            <person name="Kuo A."/>
            <person name="LaButti K."/>
            <person name="Lipzen A."/>
            <person name="Andreopoulos W."/>
            <person name="Pangilinan J."/>
            <person name="Riley R."/>
            <person name="Hundley H."/>
            <person name="Na H."/>
            <person name="Barry K."/>
            <person name="Grigoriev I.V."/>
            <person name="Stajich J.E."/>
            <person name="Kennedy P.G."/>
        </authorList>
    </citation>
    <scope>NUCLEOTIDE SEQUENCE</scope>
    <source>
        <strain evidence="1">S12</strain>
    </source>
</reference>
<dbReference type="RefSeq" id="XP_041155507.1">
    <property type="nucleotide sequence ID" value="XM_041312003.1"/>
</dbReference>
<proteinExistence type="predicted"/>
<dbReference type="OrthoDB" id="2606310at2759"/>
<accession>A0A9P7DCW8</accession>
<gene>
    <name evidence="1" type="ORF">HD556DRAFT_909044</name>
</gene>
<keyword evidence="2" id="KW-1185">Reference proteome</keyword>
<dbReference type="GeneID" id="64605767"/>